<accession>A0A5B7CYE8</accession>
<sequence>MPEILRGVGVLKILTFYIYEGVFGKLKNRRHDSGQNITFIMRSAHRVGSLTRKQIQGKSA</sequence>
<organism evidence="1 2">
    <name type="scientific">Portunus trituberculatus</name>
    <name type="common">Swimming crab</name>
    <name type="synonym">Neptunus trituberculatus</name>
    <dbReference type="NCBI Taxonomy" id="210409"/>
    <lineage>
        <taxon>Eukaryota</taxon>
        <taxon>Metazoa</taxon>
        <taxon>Ecdysozoa</taxon>
        <taxon>Arthropoda</taxon>
        <taxon>Crustacea</taxon>
        <taxon>Multicrustacea</taxon>
        <taxon>Malacostraca</taxon>
        <taxon>Eumalacostraca</taxon>
        <taxon>Eucarida</taxon>
        <taxon>Decapoda</taxon>
        <taxon>Pleocyemata</taxon>
        <taxon>Brachyura</taxon>
        <taxon>Eubrachyura</taxon>
        <taxon>Portunoidea</taxon>
        <taxon>Portunidae</taxon>
        <taxon>Portuninae</taxon>
        <taxon>Portunus</taxon>
    </lineage>
</organism>
<evidence type="ECO:0000313" key="1">
    <source>
        <dbReference type="EMBL" id="MPC13386.1"/>
    </source>
</evidence>
<name>A0A5B7CYE8_PORTR</name>
<dbReference type="AlphaFoldDB" id="A0A5B7CYE8"/>
<evidence type="ECO:0000313" key="2">
    <source>
        <dbReference type="Proteomes" id="UP000324222"/>
    </source>
</evidence>
<dbReference type="Proteomes" id="UP000324222">
    <property type="component" value="Unassembled WGS sequence"/>
</dbReference>
<reference evidence="1 2" key="1">
    <citation type="submission" date="2019-05" db="EMBL/GenBank/DDBJ databases">
        <title>Another draft genome of Portunus trituberculatus and its Hox gene families provides insights of decapod evolution.</title>
        <authorList>
            <person name="Jeong J.-H."/>
            <person name="Song I."/>
            <person name="Kim S."/>
            <person name="Choi T."/>
            <person name="Kim D."/>
            <person name="Ryu S."/>
            <person name="Kim W."/>
        </authorList>
    </citation>
    <scope>NUCLEOTIDE SEQUENCE [LARGE SCALE GENOMIC DNA]</scope>
    <source>
        <tissue evidence="1">Muscle</tissue>
    </source>
</reference>
<protein>
    <submittedName>
        <fullName evidence="1">Uncharacterized protein</fullName>
    </submittedName>
</protein>
<keyword evidence="2" id="KW-1185">Reference proteome</keyword>
<gene>
    <name evidence="1" type="ORF">E2C01_006118</name>
</gene>
<comment type="caution">
    <text evidence="1">The sequence shown here is derived from an EMBL/GenBank/DDBJ whole genome shotgun (WGS) entry which is preliminary data.</text>
</comment>
<dbReference type="EMBL" id="VSRR010000277">
    <property type="protein sequence ID" value="MPC13386.1"/>
    <property type="molecule type" value="Genomic_DNA"/>
</dbReference>
<proteinExistence type="predicted"/>